<dbReference type="Pfam" id="PF02779">
    <property type="entry name" value="Transket_pyr"/>
    <property type="match status" value="1"/>
</dbReference>
<dbReference type="Proteomes" id="UP000078486">
    <property type="component" value="Unassembled WGS sequence"/>
</dbReference>
<feature type="domain" description="Transketolase-like pyrimidine-binding" evidence="5">
    <location>
        <begin position="380"/>
        <end position="553"/>
    </location>
</feature>
<sequence length="700" mass="76021">MAFPTTPAILQQRDLSVAELAARPAEALLRIYTWMQYSRLTDNRILDLFRQGLIKGTVTGGQGHEGLIVPLALLADKNIDVISFTHRHLGGHLIWSGQLCDHLNQYFANSASPTRAREGNVHYGDPANRALPMISHLGAMLSHVAGRTDSQRRSGIPAIGLGLFGEGASSTGDVHETLNLAALLDLPVLFIIENNRYAYSTPAAEQYPANIRLSQRAAAYGIESLNIDTLGDPAETTRQLAAAIAKVRATSRPMLIEAETVRLRGHAAYDTCDYITPGENAAIQAADPLPKFRARLAAEGHTARLAAIDAELAAYLEACIQHCLNVPRPAAPAPGKLEADLYAPPAAPFPWRPDIAAADGGGTGAAAPNPHSTIRNPHSLTMAQAINAALRKILAERPESLLLGQDIAAYGGAFKVTEHLYRDFGRARVMNVPLAESACTGYAIGLALGAHRPVEEFQFADFSTEAATQIALNAATYRFRSGAAVPLVLRLPCGGGLTFGSFHSQELESLFLSMPGLKALYPSTPQDAFNAILAAYEDDNPVLVFEHKALYRRGKHPVAWDPGYRDIWQPARLRAGDYATLVTYGEMTLHAAEACAYLETEYERAIDLFDLRCLAPLKLDAIHASLARTHRLIVLHEGRRTHGFGAELVSRLAEQNFFDFEAPPLRIASLDIPVPFAPELEQAFRPTTEKIIAQIVEWMG</sequence>
<dbReference type="PANTHER" id="PTHR43257">
    <property type="entry name" value="PYRUVATE DEHYDROGENASE E1 COMPONENT BETA SUBUNIT"/>
    <property type="match status" value="1"/>
</dbReference>
<dbReference type="Pfam" id="PF02780">
    <property type="entry name" value="Transketolase_C"/>
    <property type="match status" value="1"/>
</dbReference>
<comment type="caution">
    <text evidence="6">The sequence shown here is derived from an EMBL/GenBank/DDBJ whole genome shotgun (WGS) entry which is preliminary data.</text>
</comment>
<evidence type="ECO:0000256" key="1">
    <source>
        <dbReference type="ARBA" id="ARBA00001964"/>
    </source>
</evidence>
<dbReference type="AlphaFoldDB" id="A0A178IBN2"/>
<dbReference type="InterPro" id="IPR009014">
    <property type="entry name" value="Transketo_C/PFOR_II"/>
</dbReference>
<dbReference type="Gene3D" id="3.40.50.970">
    <property type="match status" value="2"/>
</dbReference>
<dbReference type="EMBL" id="LRRQ01000189">
    <property type="protein sequence ID" value="OAM87021.1"/>
    <property type="molecule type" value="Genomic_DNA"/>
</dbReference>
<dbReference type="Gene3D" id="3.40.50.920">
    <property type="match status" value="1"/>
</dbReference>
<dbReference type="CDD" id="cd02000">
    <property type="entry name" value="TPP_E1_PDC_ADC_BCADC"/>
    <property type="match status" value="1"/>
</dbReference>
<dbReference type="OrthoDB" id="8732661at2"/>
<reference evidence="6 7" key="1">
    <citation type="submission" date="2016-01" db="EMBL/GenBank/DDBJ databases">
        <title>High potential of lignocellulose degradation of a new Verrucomicrobia species.</title>
        <authorList>
            <person name="Wang Y."/>
            <person name="Shi Y."/>
            <person name="Qiu Z."/>
            <person name="Liu S."/>
            <person name="Yang H."/>
        </authorList>
    </citation>
    <scope>NUCLEOTIDE SEQUENCE [LARGE SCALE GENOMIC DNA]</scope>
    <source>
        <strain evidence="6 7">TSB47</strain>
    </source>
</reference>
<dbReference type="RefSeq" id="WP_068773077.1">
    <property type="nucleotide sequence ID" value="NZ_CP109796.1"/>
</dbReference>
<dbReference type="SUPFAM" id="SSF52922">
    <property type="entry name" value="TK C-terminal domain-like"/>
    <property type="match status" value="1"/>
</dbReference>
<dbReference type="SUPFAM" id="SSF52518">
    <property type="entry name" value="Thiamin diphosphate-binding fold (THDP-binding)"/>
    <property type="match status" value="2"/>
</dbReference>
<dbReference type="InterPro" id="IPR033248">
    <property type="entry name" value="Transketolase_C"/>
</dbReference>
<keyword evidence="4" id="KW-0786">Thiamine pyrophosphate</keyword>
<gene>
    <name evidence="6" type="ORF">AW736_25325</name>
</gene>
<keyword evidence="3" id="KW-0560">Oxidoreductase</keyword>
<protein>
    <submittedName>
        <fullName evidence="6">Transketolase</fullName>
    </submittedName>
</protein>
<dbReference type="PANTHER" id="PTHR43257:SF2">
    <property type="entry name" value="PYRUVATE DEHYDROGENASE E1 COMPONENT SUBUNIT BETA"/>
    <property type="match status" value="1"/>
</dbReference>
<keyword evidence="7" id="KW-1185">Reference proteome</keyword>
<evidence type="ECO:0000313" key="7">
    <source>
        <dbReference type="Proteomes" id="UP000078486"/>
    </source>
</evidence>
<dbReference type="GO" id="GO:0016624">
    <property type="term" value="F:oxidoreductase activity, acting on the aldehyde or oxo group of donors, disulfide as acceptor"/>
    <property type="evidence" value="ECO:0007669"/>
    <property type="project" value="InterPro"/>
</dbReference>
<dbReference type="SMART" id="SM00861">
    <property type="entry name" value="Transket_pyr"/>
    <property type="match status" value="1"/>
</dbReference>
<dbReference type="Pfam" id="PF00676">
    <property type="entry name" value="E1_dh"/>
    <property type="match status" value="1"/>
</dbReference>
<evidence type="ECO:0000313" key="6">
    <source>
        <dbReference type="EMBL" id="OAM87021.1"/>
    </source>
</evidence>
<dbReference type="InterPro" id="IPR005475">
    <property type="entry name" value="Transketolase-like_Pyr-bd"/>
</dbReference>
<name>A0A178IBN2_9BACT</name>
<evidence type="ECO:0000256" key="4">
    <source>
        <dbReference type="ARBA" id="ARBA00023052"/>
    </source>
</evidence>
<evidence type="ECO:0000256" key="3">
    <source>
        <dbReference type="ARBA" id="ARBA00023002"/>
    </source>
</evidence>
<evidence type="ECO:0000259" key="5">
    <source>
        <dbReference type="SMART" id="SM00861"/>
    </source>
</evidence>
<organism evidence="6 7">
    <name type="scientific">Termitidicoccus mucosus</name>
    <dbReference type="NCBI Taxonomy" id="1184151"/>
    <lineage>
        <taxon>Bacteria</taxon>
        <taxon>Pseudomonadati</taxon>
        <taxon>Verrucomicrobiota</taxon>
        <taxon>Opitutia</taxon>
        <taxon>Opitutales</taxon>
        <taxon>Opitutaceae</taxon>
        <taxon>Termitidicoccus</taxon>
    </lineage>
</organism>
<comment type="function">
    <text evidence="2">E1 component of the 2-oxoglutarate dehydrogenase (OGDH) complex which catalyzes the decarboxylation of 2-oxoglutarate, the first step in the conversion of 2-oxoglutarate to succinyl-CoA and CO(2).</text>
</comment>
<dbReference type="InterPro" id="IPR029061">
    <property type="entry name" value="THDP-binding"/>
</dbReference>
<dbReference type="STRING" id="1184151.AW736_25325"/>
<dbReference type="InterPro" id="IPR001017">
    <property type="entry name" value="DH_E1"/>
</dbReference>
<dbReference type="CDD" id="cd07036">
    <property type="entry name" value="TPP_PYR_E1-PDHc-beta_like"/>
    <property type="match status" value="1"/>
</dbReference>
<accession>A0A178IBN2</accession>
<evidence type="ECO:0000256" key="2">
    <source>
        <dbReference type="ARBA" id="ARBA00003906"/>
    </source>
</evidence>
<proteinExistence type="predicted"/>
<dbReference type="FunFam" id="3.40.50.970:FF:000001">
    <property type="entry name" value="Pyruvate dehydrogenase E1 beta subunit"/>
    <property type="match status" value="1"/>
</dbReference>
<comment type="cofactor">
    <cofactor evidence="1">
        <name>thiamine diphosphate</name>
        <dbReference type="ChEBI" id="CHEBI:58937"/>
    </cofactor>
</comment>